<name>A0A2S9QF62_9HYPH</name>
<evidence type="ECO:0000313" key="3">
    <source>
        <dbReference type="Proteomes" id="UP000237682"/>
    </source>
</evidence>
<feature type="transmembrane region" description="Helical" evidence="1">
    <location>
        <begin position="112"/>
        <end position="133"/>
    </location>
</feature>
<dbReference type="EMBL" id="PUEJ01000003">
    <property type="protein sequence ID" value="PRH87988.1"/>
    <property type="molecule type" value="Genomic_DNA"/>
</dbReference>
<feature type="transmembrane region" description="Helical" evidence="1">
    <location>
        <begin position="168"/>
        <end position="190"/>
    </location>
</feature>
<feature type="transmembrane region" description="Helical" evidence="1">
    <location>
        <begin position="22"/>
        <end position="41"/>
    </location>
</feature>
<evidence type="ECO:0008006" key="4">
    <source>
        <dbReference type="Google" id="ProtNLM"/>
    </source>
</evidence>
<keyword evidence="1" id="KW-1133">Transmembrane helix</keyword>
<evidence type="ECO:0000256" key="1">
    <source>
        <dbReference type="SAM" id="Phobius"/>
    </source>
</evidence>
<dbReference type="OrthoDB" id="5520804at2"/>
<dbReference type="AlphaFoldDB" id="A0A2S9QF62"/>
<organism evidence="2 3">
    <name type="scientific">Labrys okinawensis</name>
    <dbReference type="NCBI Taxonomy" id="346911"/>
    <lineage>
        <taxon>Bacteria</taxon>
        <taxon>Pseudomonadati</taxon>
        <taxon>Pseudomonadota</taxon>
        <taxon>Alphaproteobacteria</taxon>
        <taxon>Hyphomicrobiales</taxon>
        <taxon>Xanthobacteraceae</taxon>
        <taxon>Labrys</taxon>
    </lineage>
</organism>
<feature type="transmembrane region" description="Helical" evidence="1">
    <location>
        <begin position="238"/>
        <end position="258"/>
    </location>
</feature>
<feature type="transmembrane region" description="Helical" evidence="1">
    <location>
        <begin position="211"/>
        <end position="232"/>
    </location>
</feature>
<keyword evidence="1" id="KW-0812">Transmembrane</keyword>
<feature type="transmembrane region" description="Helical" evidence="1">
    <location>
        <begin position="145"/>
        <end position="162"/>
    </location>
</feature>
<protein>
    <recommendedName>
        <fullName evidence="4">Low temperature requirement protein A</fullName>
    </recommendedName>
</protein>
<feature type="transmembrane region" description="Helical" evidence="1">
    <location>
        <begin position="312"/>
        <end position="330"/>
    </location>
</feature>
<keyword evidence="3" id="KW-1185">Reference proteome</keyword>
<feature type="transmembrane region" description="Helical" evidence="1">
    <location>
        <begin position="337"/>
        <end position="359"/>
    </location>
</feature>
<reference evidence="2 3" key="1">
    <citation type="submission" date="2018-02" db="EMBL/GenBank/DDBJ databases">
        <title>Whole genome sequencing of endophytic bacterium.</title>
        <authorList>
            <person name="Eedara R."/>
            <person name="Podile A.R."/>
        </authorList>
    </citation>
    <scope>NUCLEOTIDE SEQUENCE [LARGE SCALE GENOMIC DNA]</scope>
    <source>
        <strain evidence="2 3">RP1T</strain>
    </source>
</reference>
<feature type="transmembrane region" description="Helical" evidence="1">
    <location>
        <begin position="53"/>
        <end position="74"/>
    </location>
</feature>
<dbReference type="InterPro" id="IPR010640">
    <property type="entry name" value="Low_temperature_requirement_A"/>
</dbReference>
<keyword evidence="1" id="KW-0472">Membrane</keyword>
<dbReference type="PANTHER" id="PTHR36840">
    <property type="entry name" value="BLL5714 PROTEIN"/>
    <property type="match status" value="1"/>
</dbReference>
<evidence type="ECO:0000313" key="2">
    <source>
        <dbReference type="EMBL" id="PRH87988.1"/>
    </source>
</evidence>
<accession>A0A2S9QF62</accession>
<dbReference type="Proteomes" id="UP000237682">
    <property type="component" value="Unassembled WGS sequence"/>
</dbReference>
<comment type="caution">
    <text evidence="2">The sequence shown here is derived from an EMBL/GenBank/DDBJ whole genome shotgun (WGS) entry which is preliminary data.</text>
</comment>
<proteinExistence type="predicted"/>
<dbReference type="PANTHER" id="PTHR36840:SF1">
    <property type="entry name" value="BLL5714 PROTEIN"/>
    <property type="match status" value="1"/>
</dbReference>
<feature type="transmembrane region" description="Helical" evidence="1">
    <location>
        <begin position="279"/>
        <end position="300"/>
    </location>
</feature>
<feature type="transmembrane region" description="Helical" evidence="1">
    <location>
        <begin position="86"/>
        <end position="106"/>
    </location>
</feature>
<sequence>MAAHQGGTTSFLRERDGHEARVSYAELFFDLVYVFTVTQLSHSLLEHLSWGGALQTLVLWFAVWLAWQYTCWFTNWFDPEKTPVRICLFVLMALGLVMAAALPEAFGERGLIFAICFAAIQVGRTAFAVFSLGTGTPISRNFQRMIGWNLIAACIWIAGGLAEGEARIVLWIIAVACEYFAPWFGFWLPGLGRSDPGKEWTVEGGHIVERCALFVIVALGESVLVTGATLAKSTAWDAPGLIAFFVAFLGSIAMWWIYFDISTKDATEAIVESENPGQIAAYTHYLHVALIAGVIVTAVGNDLSIAHPAHHVDFSGMAVIFGGPAIYLVGNALYKRLIYGGVPITHVVGLLALVIAVPFAFMTDLLMISGITTVIMLVVAIWEGYIGRKAKSKVPHHAS</sequence>
<dbReference type="Pfam" id="PF06772">
    <property type="entry name" value="LtrA"/>
    <property type="match status" value="1"/>
</dbReference>
<feature type="transmembrane region" description="Helical" evidence="1">
    <location>
        <begin position="365"/>
        <end position="386"/>
    </location>
</feature>
<dbReference type="RefSeq" id="WP_105861656.1">
    <property type="nucleotide sequence ID" value="NZ_PUEJ01000003.1"/>
</dbReference>
<gene>
    <name evidence="2" type="ORF">C5L14_08785</name>
</gene>